<evidence type="ECO:0000313" key="2">
    <source>
        <dbReference type="Proteomes" id="UP000826212"/>
    </source>
</evidence>
<organism evidence="1 2">
    <name type="scientific">Halosquirtibacter laminarini</name>
    <dbReference type="NCBI Taxonomy" id="3374600"/>
    <lineage>
        <taxon>Bacteria</taxon>
        <taxon>Pseudomonadati</taxon>
        <taxon>Bacteroidota</taxon>
        <taxon>Bacteroidia</taxon>
        <taxon>Marinilabiliales</taxon>
        <taxon>Prolixibacteraceae</taxon>
        <taxon>Halosquirtibacter</taxon>
    </lineage>
</organism>
<accession>A0AC61NCS3</accession>
<name>A0AC61NCS3_9BACT</name>
<dbReference type="Proteomes" id="UP000826212">
    <property type="component" value="Chromosome"/>
</dbReference>
<keyword evidence="2" id="KW-1185">Reference proteome</keyword>
<proteinExistence type="predicted"/>
<reference evidence="1" key="1">
    <citation type="submission" date="2021-08" db="EMBL/GenBank/DDBJ databases">
        <title>Novel anaerobic bacterium isolated from sea squirt in East Sea, Republic of Korea.</title>
        <authorList>
            <person name="Nguyen T.H."/>
            <person name="Li Z."/>
            <person name="Lee Y.-J."/>
            <person name="Ko J."/>
            <person name="Kim S.-G."/>
        </authorList>
    </citation>
    <scope>NUCLEOTIDE SEQUENCE</scope>
    <source>
        <strain evidence="1">KCTC 25031</strain>
    </source>
</reference>
<dbReference type="EMBL" id="CP081303">
    <property type="protein sequence ID" value="QZE13313.1"/>
    <property type="molecule type" value="Genomic_DNA"/>
</dbReference>
<sequence length="235" mass="27066">MIEQRVIIDSSLGNITIRRGRTKSALRATFKTDGTISVSTPSTISWKEIENWIEENRDAFIAKKIQATKDNNVALPTILSINNCCYCVKYEKILKAKVEHTTCGANLILPQGGDTERNRQIHEIFLNNTLKLEAQKSIPKRLNFWSTKLNLPFNSCSIKNNKTNWGSCSYLGNINLNMHLIRLPEHLMDMVIIHELAHTIIPNHGKEFKAFMKKIIPRVKEMEQELKTYHPHQWS</sequence>
<evidence type="ECO:0000313" key="1">
    <source>
        <dbReference type="EMBL" id="QZE13313.1"/>
    </source>
</evidence>
<gene>
    <name evidence="1" type="ORF">K4L44_12025</name>
</gene>
<protein>
    <submittedName>
        <fullName evidence="1">M48 family metallopeptidase</fullName>
    </submittedName>
</protein>